<feature type="transmembrane region" description="Helical" evidence="1">
    <location>
        <begin position="6"/>
        <end position="26"/>
    </location>
</feature>
<feature type="transmembrane region" description="Helical" evidence="1">
    <location>
        <begin position="38"/>
        <end position="55"/>
    </location>
</feature>
<dbReference type="AlphaFoldDB" id="A0A9X1LJE0"/>
<keyword evidence="1" id="KW-0812">Transmembrane</keyword>
<dbReference type="PANTHER" id="PTHR34978">
    <property type="entry name" value="POSSIBLE SENSOR-TRANSDUCER PROTEIN BLAR"/>
    <property type="match status" value="1"/>
</dbReference>
<comment type="caution">
    <text evidence="3">The sequence shown here is derived from an EMBL/GenBank/DDBJ whole genome shotgun (WGS) entry which is preliminary data.</text>
</comment>
<feature type="transmembrane region" description="Helical" evidence="1">
    <location>
        <begin position="87"/>
        <end position="108"/>
    </location>
</feature>
<dbReference type="RefSeq" id="WP_229340322.1">
    <property type="nucleotide sequence ID" value="NZ_JAJBZG010000004.1"/>
</dbReference>
<keyword evidence="1" id="KW-1133">Transmembrane helix</keyword>
<dbReference type="PANTHER" id="PTHR34978:SF3">
    <property type="entry name" value="SLR0241 PROTEIN"/>
    <property type="match status" value="1"/>
</dbReference>
<keyword evidence="4" id="KW-1185">Reference proteome</keyword>
<dbReference type="Gene3D" id="2.170.130.10">
    <property type="entry name" value="TonB-dependent receptor, plug domain"/>
    <property type="match status" value="1"/>
</dbReference>
<dbReference type="Proteomes" id="UP001139414">
    <property type="component" value="Unassembled WGS sequence"/>
</dbReference>
<organism evidence="3 4">
    <name type="scientific">Christiangramia sediminis</name>
    <dbReference type="NCBI Taxonomy" id="2881336"/>
    <lineage>
        <taxon>Bacteria</taxon>
        <taxon>Pseudomonadati</taxon>
        <taxon>Bacteroidota</taxon>
        <taxon>Flavobacteriia</taxon>
        <taxon>Flavobacteriales</taxon>
        <taxon>Flavobacteriaceae</taxon>
        <taxon>Christiangramia</taxon>
    </lineage>
</organism>
<protein>
    <submittedName>
        <fullName evidence="3">M56 family metallopeptidase</fullName>
    </submittedName>
</protein>
<dbReference type="InterPro" id="IPR037066">
    <property type="entry name" value="Plug_dom_sf"/>
</dbReference>
<sequence>MESFIIYLLKASALLGIFYLSYFLLLKKETSFNLNRKYLLLGIITAGIFPAIYFTKKVYVEASSQPYSFTVNSSEISSVPVETPIDWWQIAGIVYLILTGFFLLRFSLQLISVFRILYSYKTQNISGLKYLKTENDHLPFSFFNYIVYNPKIHSEKDLELILEHEKIHARQLHSADILLVNLVSCILWFNPFAWLYKKSVEQNLEFIADRETVSTNAEIKEYQRALVKVSIADHRPALTNHFYQSFIKKRILMLNKKSSTHSPAWKLSLLMPVLLAFMLLFNVKTEAQEIPQKESEAEVKNEEKSEQGYKVVEVTNDEEPQEVHVVKAKKKNAQDIIGNNPLYVVNGKEYKSSRLEKKFIAINSGVDFMSPAEATQKYGSKGENGVVIIPNGVIFKNFNKRLNEVQKLSTEFKGRYLTVGENGKPRTIEIRSGIDSNEAIIHPRYLVTRKIKGEGFRKKSDHEIIKAQPRNVKVKVTGTGYSTDDPEELKNLTSDHTVAFQSVKINSNHTGSLSNSNNTIEGDQMFIQQSNPLYVLNGEVQKSDFKKDKIDPKSIKKINVLKGTSATDKYGEAASDGVIEIYTKKFEGDTAHPVKTDFYVLHKNSNEENIENLKKMIKSGADIETEFTDIKRNSEGDITAVSIKAKTKDGKMASASFQNSEGIPLVIIGLSKDNKLVVSSNYENY</sequence>
<evidence type="ECO:0000256" key="1">
    <source>
        <dbReference type="SAM" id="Phobius"/>
    </source>
</evidence>
<feature type="domain" description="Peptidase M56" evidence="2">
    <location>
        <begin position="154"/>
        <end position="254"/>
    </location>
</feature>
<accession>A0A9X1LJE0</accession>
<proteinExistence type="predicted"/>
<dbReference type="SUPFAM" id="SSF56935">
    <property type="entry name" value="Porins"/>
    <property type="match status" value="1"/>
</dbReference>
<dbReference type="InterPro" id="IPR008756">
    <property type="entry name" value="Peptidase_M56"/>
</dbReference>
<dbReference type="CDD" id="cd07341">
    <property type="entry name" value="M56_BlaR1_MecR1_like"/>
    <property type="match status" value="1"/>
</dbReference>
<evidence type="ECO:0000259" key="2">
    <source>
        <dbReference type="Pfam" id="PF05569"/>
    </source>
</evidence>
<name>A0A9X1LJE0_9FLAO</name>
<evidence type="ECO:0000313" key="4">
    <source>
        <dbReference type="Proteomes" id="UP001139414"/>
    </source>
</evidence>
<feature type="transmembrane region" description="Helical" evidence="1">
    <location>
        <begin position="177"/>
        <end position="196"/>
    </location>
</feature>
<dbReference type="InterPro" id="IPR052173">
    <property type="entry name" value="Beta-lactam_resp_regulator"/>
</dbReference>
<reference evidence="3" key="1">
    <citation type="submission" date="2021-10" db="EMBL/GenBank/DDBJ databases">
        <title>Gramella sp. ASW11-100T, isolated from marine sediment.</title>
        <authorList>
            <person name="Xia C."/>
        </authorList>
    </citation>
    <scope>NUCLEOTIDE SEQUENCE</scope>
    <source>
        <strain evidence="3">ASW11-100</strain>
    </source>
</reference>
<evidence type="ECO:0000313" key="3">
    <source>
        <dbReference type="EMBL" id="MCB7481407.1"/>
    </source>
</evidence>
<gene>
    <name evidence="3" type="ORF">LGQ90_09060</name>
</gene>
<keyword evidence="1" id="KW-0472">Membrane</keyword>
<dbReference type="Pfam" id="PF05569">
    <property type="entry name" value="Peptidase_M56"/>
    <property type="match status" value="1"/>
</dbReference>
<dbReference type="EMBL" id="JAJBZG010000004">
    <property type="protein sequence ID" value="MCB7481407.1"/>
    <property type="molecule type" value="Genomic_DNA"/>
</dbReference>